<evidence type="ECO:0000313" key="4">
    <source>
        <dbReference type="EMBL" id="DAF86652.1"/>
    </source>
</evidence>
<keyword evidence="4" id="KW-0255">Endonuclease</keyword>
<organism evidence="4">
    <name type="scientific">Myoviridae sp. ctXho31</name>
    <dbReference type="NCBI Taxonomy" id="2825122"/>
    <lineage>
        <taxon>Viruses</taxon>
        <taxon>Duplodnaviria</taxon>
        <taxon>Heunggongvirae</taxon>
        <taxon>Uroviricota</taxon>
        <taxon>Caudoviricetes</taxon>
    </lineage>
</organism>
<accession>A0A8S5TWS3</accession>
<dbReference type="Pfam" id="PF01844">
    <property type="entry name" value="HNH"/>
    <property type="match status" value="1"/>
</dbReference>
<dbReference type="EMBL" id="BK015950">
    <property type="protein sequence ID" value="DAF86652.1"/>
    <property type="molecule type" value="Genomic_DNA"/>
</dbReference>
<dbReference type="InterPro" id="IPR003615">
    <property type="entry name" value="HNH_nuc"/>
</dbReference>
<dbReference type="GO" id="GO:0004519">
    <property type="term" value="F:endonuclease activity"/>
    <property type="evidence" value="ECO:0007669"/>
    <property type="project" value="UniProtKB-KW"/>
</dbReference>
<feature type="domain" description="HNH" evidence="3">
    <location>
        <begin position="32"/>
        <end position="82"/>
    </location>
</feature>
<dbReference type="InterPro" id="IPR002711">
    <property type="entry name" value="HNH"/>
</dbReference>
<evidence type="ECO:0000259" key="3">
    <source>
        <dbReference type="Pfam" id="PF01844"/>
    </source>
</evidence>
<reference evidence="4" key="1">
    <citation type="journal article" date="2021" name="Proc. Natl. Acad. Sci. U.S.A.">
        <title>A Catalog of Tens of Thousands of Viruses from Human Metagenomes Reveals Hidden Associations with Chronic Diseases.</title>
        <authorList>
            <person name="Tisza M.J."/>
            <person name="Buck C.B."/>
        </authorList>
    </citation>
    <scope>NUCLEOTIDE SEQUENCE</scope>
    <source>
        <strain evidence="4">CtXho31</strain>
    </source>
</reference>
<keyword evidence="2" id="KW-0378">Hydrolase</keyword>
<evidence type="ECO:0000256" key="2">
    <source>
        <dbReference type="ARBA" id="ARBA00022801"/>
    </source>
</evidence>
<sequence>MTYRDDSNIAKKYKSKKWQKLRKQKLILDPFCERCLKKNIYSATYFIHHKEYVTDKNYEDDEIFFNIDNLESLCKKCHNEEHFSNKQEYMFDKNGDVIKK</sequence>
<dbReference type="PANTHER" id="PTHR41286:SF1">
    <property type="entry name" value="HNH NUCLEASE YAJD-RELATED"/>
    <property type="match status" value="1"/>
</dbReference>
<dbReference type="PANTHER" id="PTHR41286">
    <property type="entry name" value="HNH NUCLEASE YAJD-RELATED"/>
    <property type="match status" value="1"/>
</dbReference>
<proteinExistence type="predicted"/>
<dbReference type="CDD" id="cd00085">
    <property type="entry name" value="HNHc"/>
    <property type="match status" value="1"/>
</dbReference>
<dbReference type="GO" id="GO:0016787">
    <property type="term" value="F:hydrolase activity"/>
    <property type="evidence" value="ECO:0007669"/>
    <property type="project" value="UniProtKB-KW"/>
</dbReference>
<name>A0A8S5TWS3_9CAUD</name>
<keyword evidence="1" id="KW-0540">Nuclease</keyword>
<evidence type="ECO:0000256" key="1">
    <source>
        <dbReference type="ARBA" id="ARBA00022722"/>
    </source>
</evidence>
<dbReference type="GO" id="GO:0003676">
    <property type="term" value="F:nucleic acid binding"/>
    <property type="evidence" value="ECO:0007669"/>
    <property type="project" value="InterPro"/>
</dbReference>
<dbReference type="GO" id="GO:0008270">
    <property type="term" value="F:zinc ion binding"/>
    <property type="evidence" value="ECO:0007669"/>
    <property type="project" value="InterPro"/>
</dbReference>
<protein>
    <submittedName>
        <fullName evidence="4">HNH endonuclease</fullName>
    </submittedName>
</protein>